<comment type="caution">
    <text evidence="1">The sequence shown here is derived from an EMBL/GenBank/DDBJ whole genome shotgun (WGS) entry which is preliminary data.</text>
</comment>
<dbReference type="EMBL" id="JBGBPQ010000018">
    <property type="protein sequence ID" value="KAL1507298.1"/>
    <property type="molecule type" value="Genomic_DNA"/>
</dbReference>
<accession>A0AB34IVK4</accession>
<sequence>MRRLAQHQPSHGMAVLIAGQIRALAEPRLLDAVHRTVVLSAASLFVHLSPEHNYSWHFHAFPLDPSAIPRPTAPHEVQAVLHRLLPLWWRVVTDDGLRADPQWRGPLPKDAARLSALAFRWLLLHDALVRAEAGRAAGFTYVLRLRPDVLLPCALPKAPRGMLGGFDAVADKDYLLLMRRGAAAVALTTYQRAAANPTCAFKAELCVPALMLQHGLSVGEVHTGVAIVRPSAVCHAFSVNGSSARCGHSLVDSQRRLCEHQPAGPWNLTRRMIYWSARKNHSVGWLARNGTEKPLARRSI</sequence>
<keyword evidence="2" id="KW-1185">Reference proteome</keyword>
<name>A0AB34IVK4_PRYPA</name>
<evidence type="ECO:0000313" key="2">
    <source>
        <dbReference type="Proteomes" id="UP001515480"/>
    </source>
</evidence>
<dbReference type="AlphaFoldDB" id="A0AB34IVK4"/>
<proteinExistence type="predicted"/>
<gene>
    <name evidence="1" type="ORF">AB1Y20_008144</name>
</gene>
<reference evidence="1 2" key="1">
    <citation type="journal article" date="2024" name="Science">
        <title>Giant polyketide synthase enzymes in the biosynthesis of giant marine polyether toxins.</title>
        <authorList>
            <person name="Fallon T.R."/>
            <person name="Shende V.V."/>
            <person name="Wierzbicki I.H."/>
            <person name="Pendleton A.L."/>
            <person name="Watervoot N.F."/>
            <person name="Auber R.P."/>
            <person name="Gonzalez D.J."/>
            <person name="Wisecaver J.H."/>
            <person name="Moore B.S."/>
        </authorList>
    </citation>
    <scope>NUCLEOTIDE SEQUENCE [LARGE SCALE GENOMIC DNA]</scope>
    <source>
        <strain evidence="1 2">12B1</strain>
    </source>
</reference>
<dbReference type="Proteomes" id="UP001515480">
    <property type="component" value="Unassembled WGS sequence"/>
</dbReference>
<organism evidence="1 2">
    <name type="scientific">Prymnesium parvum</name>
    <name type="common">Toxic golden alga</name>
    <dbReference type="NCBI Taxonomy" id="97485"/>
    <lineage>
        <taxon>Eukaryota</taxon>
        <taxon>Haptista</taxon>
        <taxon>Haptophyta</taxon>
        <taxon>Prymnesiophyceae</taxon>
        <taxon>Prymnesiales</taxon>
        <taxon>Prymnesiaceae</taxon>
        <taxon>Prymnesium</taxon>
    </lineage>
</organism>
<evidence type="ECO:0000313" key="1">
    <source>
        <dbReference type="EMBL" id="KAL1507298.1"/>
    </source>
</evidence>
<protein>
    <submittedName>
        <fullName evidence="1">Uncharacterized protein</fullName>
    </submittedName>
</protein>